<sequence>MITHLRISVKTAHLASEEEKQNDNDSLSKNQTLEMNKRELIIDMAEGLIERCRGSQIDLTGYLMSRANEKKYMYLVGSEMMELPEGFRVGLPAIFRDSSG</sequence>
<dbReference type="AlphaFoldDB" id="A0AAV7J510"/>
<evidence type="ECO:0000313" key="2">
    <source>
        <dbReference type="Proteomes" id="UP000826195"/>
    </source>
</evidence>
<proteinExistence type="predicted"/>
<dbReference type="Proteomes" id="UP000826195">
    <property type="component" value="Unassembled WGS sequence"/>
</dbReference>
<evidence type="ECO:0000313" key="1">
    <source>
        <dbReference type="EMBL" id="KAH0566653.1"/>
    </source>
</evidence>
<accession>A0AAV7J510</accession>
<dbReference type="EMBL" id="JAHXZJ010000001">
    <property type="protein sequence ID" value="KAH0566653.1"/>
    <property type="molecule type" value="Genomic_DNA"/>
</dbReference>
<name>A0AAV7J510_COTGL</name>
<protein>
    <submittedName>
        <fullName evidence="1">Uncharacterized protein</fullName>
    </submittedName>
</protein>
<organism evidence="1 2">
    <name type="scientific">Cotesia glomerata</name>
    <name type="common">Lepidopteran parasitic wasp</name>
    <name type="synonym">Apanteles glomeratus</name>
    <dbReference type="NCBI Taxonomy" id="32391"/>
    <lineage>
        <taxon>Eukaryota</taxon>
        <taxon>Metazoa</taxon>
        <taxon>Ecdysozoa</taxon>
        <taxon>Arthropoda</taxon>
        <taxon>Hexapoda</taxon>
        <taxon>Insecta</taxon>
        <taxon>Pterygota</taxon>
        <taxon>Neoptera</taxon>
        <taxon>Endopterygota</taxon>
        <taxon>Hymenoptera</taxon>
        <taxon>Apocrita</taxon>
        <taxon>Ichneumonoidea</taxon>
        <taxon>Braconidae</taxon>
        <taxon>Microgastrinae</taxon>
        <taxon>Cotesia</taxon>
    </lineage>
</organism>
<gene>
    <name evidence="1" type="ORF">KQX54_002904</name>
</gene>
<keyword evidence="2" id="KW-1185">Reference proteome</keyword>
<comment type="caution">
    <text evidence="1">The sequence shown here is derived from an EMBL/GenBank/DDBJ whole genome shotgun (WGS) entry which is preliminary data.</text>
</comment>
<reference evidence="1 2" key="1">
    <citation type="journal article" date="2021" name="J. Hered.">
        <title>A chromosome-level genome assembly of the parasitoid wasp, Cotesia glomerata (Hymenoptera: Braconidae).</title>
        <authorList>
            <person name="Pinto B.J."/>
            <person name="Weis J.J."/>
            <person name="Gamble T."/>
            <person name="Ode P.J."/>
            <person name="Paul R."/>
            <person name="Zaspel J.M."/>
        </authorList>
    </citation>
    <scope>NUCLEOTIDE SEQUENCE [LARGE SCALE GENOMIC DNA]</scope>
    <source>
        <strain evidence="1">CgM1</strain>
    </source>
</reference>